<comment type="subcellular location">
    <subcellularLocation>
        <location evidence="1">Membrane</location>
    </subcellularLocation>
</comment>
<dbReference type="InterPro" id="IPR017452">
    <property type="entry name" value="GPCR_Rhodpsn_7TM"/>
</dbReference>
<evidence type="ECO:0000256" key="3">
    <source>
        <dbReference type="ARBA" id="ARBA00022989"/>
    </source>
</evidence>
<dbReference type="SUPFAM" id="SSF81321">
    <property type="entry name" value="Family A G protein-coupled receptor-like"/>
    <property type="match status" value="1"/>
</dbReference>
<organism evidence="7 8">
    <name type="scientific">Salarias fasciatus</name>
    <name type="common">Jewelled blenny</name>
    <name type="synonym">Blennius fasciatus</name>
    <dbReference type="NCBI Taxonomy" id="181472"/>
    <lineage>
        <taxon>Eukaryota</taxon>
        <taxon>Metazoa</taxon>
        <taxon>Chordata</taxon>
        <taxon>Craniata</taxon>
        <taxon>Vertebrata</taxon>
        <taxon>Euteleostomi</taxon>
        <taxon>Actinopterygii</taxon>
        <taxon>Neopterygii</taxon>
        <taxon>Teleostei</taxon>
        <taxon>Neoteleostei</taxon>
        <taxon>Acanthomorphata</taxon>
        <taxon>Ovalentaria</taxon>
        <taxon>Blenniimorphae</taxon>
        <taxon>Blenniiformes</taxon>
        <taxon>Blennioidei</taxon>
        <taxon>Blenniidae</taxon>
        <taxon>Salariinae</taxon>
        <taxon>Salarias</taxon>
    </lineage>
</organism>
<reference evidence="7" key="2">
    <citation type="submission" date="2025-08" db="UniProtKB">
        <authorList>
            <consortium name="Ensembl"/>
        </authorList>
    </citation>
    <scope>IDENTIFICATION</scope>
</reference>
<feature type="transmembrane region" description="Helical" evidence="5">
    <location>
        <begin position="12"/>
        <end position="31"/>
    </location>
</feature>
<dbReference type="AlphaFoldDB" id="A0A672GVZ7"/>
<dbReference type="InterPro" id="IPR000276">
    <property type="entry name" value="GPCR_Rhodpsn"/>
</dbReference>
<dbReference type="Pfam" id="PF00001">
    <property type="entry name" value="7tm_1"/>
    <property type="match status" value="1"/>
</dbReference>
<gene>
    <name evidence="7" type="primary">LOC115400076</name>
</gene>
<evidence type="ECO:0000313" key="8">
    <source>
        <dbReference type="Proteomes" id="UP000472267"/>
    </source>
</evidence>
<dbReference type="FunFam" id="1.20.1070.10:FF:000096">
    <property type="entry name" value="Odorant receptor 131-2"/>
    <property type="match status" value="1"/>
</dbReference>
<dbReference type="InParanoid" id="A0A672GVZ7"/>
<keyword evidence="4 5" id="KW-0472">Membrane</keyword>
<reference evidence="7" key="1">
    <citation type="submission" date="2019-06" db="EMBL/GenBank/DDBJ databases">
        <authorList>
            <consortium name="Wellcome Sanger Institute Data Sharing"/>
        </authorList>
    </citation>
    <scope>NUCLEOTIDE SEQUENCE [LARGE SCALE GENOMIC DNA]</scope>
</reference>
<protein>
    <submittedName>
        <fullName evidence="7">Odorant receptor 131-2-like</fullName>
    </submittedName>
</protein>
<keyword evidence="8" id="KW-1185">Reference proteome</keyword>
<keyword evidence="2 5" id="KW-0812">Transmembrane</keyword>
<evidence type="ECO:0000313" key="7">
    <source>
        <dbReference type="Ensembl" id="ENSSFAP00005021210.1"/>
    </source>
</evidence>
<dbReference type="PANTHER" id="PTHR26451:SF886">
    <property type="entry name" value="GROWTH HORMONE SECRETAGOGUE RECEPTOR TYPE 1-LIKE-RELATED"/>
    <property type="match status" value="1"/>
</dbReference>
<dbReference type="Gene3D" id="1.20.1070.10">
    <property type="entry name" value="Rhodopsin 7-helix transmembrane proteins"/>
    <property type="match status" value="1"/>
</dbReference>
<dbReference type="PROSITE" id="PS50262">
    <property type="entry name" value="G_PROTEIN_RECEP_F1_2"/>
    <property type="match status" value="1"/>
</dbReference>
<dbReference type="GO" id="GO:0004930">
    <property type="term" value="F:G protein-coupled receptor activity"/>
    <property type="evidence" value="ECO:0007669"/>
    <property type="project" value="InterPro"/>
</dbReference>
<evidence type="ECO:0000256" key="2">
    <source>
        <dbReference type="ARBA" id="ARBA00022692"/>
    </source>
</evidence>
<dbReference type="PANTHER" id="PTHR26451">
    <property type="entry name" value="G_PROTEIN_RECEP_F1_2 DOMAIN-CONTAINING PROTEIN"/>
    <property type="match status" value="1"/>
</dbReference>
<feature type="transmembrane region" description="Helical" evidence="5">
    <location>
        <begin position="252"/>
        <end position="272"/>
    </location>
</feature>
<dbReference type="GO" id="GO:0005549">
    <property type="term" value="F:odorant binding"/>
    <property type="evidence" value="ECO:0007669"/>
    <property type="project" value="TreeGrafter"/>
</dbReference>
<dbReference type="FunCoup" id="A0A672GVZ7">
    <property type="interactions" value="22"/>
</dbReference>
<dbReference type="InterPro" id="IPR052921">
    <property type="entry name" value="GPCR1_Superfamily_Member"/>
</dbReference>
<dbReference type="Proteomes" id="UP000472267">
    <property type="component" value="Chromosome 14"/>
</dbReference>
<feature type="transmembrane region" description="Helical" evidence="5">
    <location>
        <begin position="120"/>
        <end position="144"/>
    </location>
</feature>
<dbReference type="Ensembl" id="ENSSFAT00005022081.1">
    <property type="protein sequence ID" value="ENSSFAP00005021210.1"/>
    <property type="gene ID" value="ENSSFAG00005011051.1"/>
</dbReference>
<evidence type="ECO:0000259" key="6">
    <source>
        <dbReference type="PROSITE" id="PS50262"/>
    </source>
</evidence>
<dbReference type="OMA" id="IQLWCGF"/>
<reference evidence="7" key="3">
    <citation type="submission" date="2025-09" db="UniProtKB">
        <authorList>
            <consortium name="Ensembl"/>
        </authorList>
    </citation>
    <scope>IDENTIFICATION</scope>
</reference>
<accession>A0A672GVZ7</accession>
<dbReference type="GO" id="GO:0004984">
    <property type="term" value="F:olfactory receptor activity"/>
    <property type="evidence" value="ECO:0007669"/>
    <property type="project" value="TreeGrafter"/>
</dbReference>
<dbReference type="GO" id="GO:0016020">
    <property type="term" value="C:membrane"/>
    <property type="evidence" value="ECO:0007669"/>
    <property type="project" value="UniProtKB-SubCell"/>
</dbReference>
<evidence type="ECO:0000256" key="5">
    <source>
        <dbReference type="SAM" id="Phobius"/>
    </source>
</evidence>
<proteinExistence type="predicted"/>
<sequence>MASDLERVILVQVLVVVFLSINIMLIVTFFMKDVFYTTMRYILFAHALMSDCVTLFTTNLLLIFSFIGNPVHIFSCLVMFILTSVCNHLTPLTLTAMTLERYVAICMPLRHAELCSTRSTLQVFLIIYGLGVIPCILIMLVFFVSVSSNFNKYIRFCAAEIFIVHEWQGHMRSAVNQFYFLVMFVIIAFSYIHITKVAKAASGENRTSSRKGLRTVLLHGFQLLLCLIQLFCPMVEAAVLQTNIKLYTNFRYFNYIMFILAPRCLSPLIYGVRDDKFFLALKYYILCGLLKNKFITGFQKGVTDTVRG</sequence>
<feature type="transmembrane region" description="Helical" evidence="5">
    <location>
        <begin position="72"/>
        <end position="99"/>
    </location>
</feature>
<keyword evidence="3 5" id="KW-1133">Transmembrane helix</keyword>
<feature type="transmembrane region" description="Helical" evidence="5">
    <location>
        <begin position="177"/>
        <end position="195"/>
    </location>
</feature>
<evidence type="ECO:0000256" key="1">
    <source>
        <dbReference type="ARBA" id="ARBA00004370"/>
    </source>
</evidence>
<feature type="domain" description="G-protein coupled receptors family 1 profile" evidence="6">
    <location>
        <begin position="21"/>
        <end position="270"/>
    </location>
</feature>
<name>A0A672GVZ7_SALFA</name>
<feature type="transmembrane region" description="Helical" evidence="5">
    <location>
        <begin position="43"/>
        <end position="66"/>
    </location>
</feature>
<evidence type="ECO:0000256" key="4">
    <source>
        <dbReference type="ARBA" id="ARBA00023136"/>
    </source>
</evidence>
<feature type="transmembrane region" description="Helical" evidence="5">
    <location>
        <begin position="216"/>
        <end position="240"/>
    </location>
</feature>